<organism evidence="4 5">
    <name type="scientific">Amphimedon queenslandica</name>
    <name type="common">Sponge</name>
    <dbReference type="NCBI Taxonomy" id="400682"/>
    <lineage>
        <taxon>Eukaryota</taxon>
        <taxon>Metazoa</taxon>
        <taxon>Porifera</taxon>
        <taxon>Demospongiae</taxon>
        <taxon>Heteroscleromorpha</taxon>
        <taxon>Haplosclerida</taxon>
        <taxon>Niphatidae</taxon>
        <taxon>Amphimedon</taxon>
    </lineage>
</organism>
<feature type="repeat" description="ANK" evidence="3">
    <location>
        <begin position="98"/>
        <end position="130"/>
    </location>
</feature>
<dbReference type="InterPro" id="IPR036770">
    <property type="entry name" value="Ankyrin_rpt-contain_sf"/>
</dbReference>
<dbReference type="SMART" id="SM00248">
    <property type="entry name" value="ANK"/>
    <property type="match status" value="3"/>
</dbReference>
<evidence type="ECO:0000256" key="3">
    <source>
        <dbReference type="PROSITE-ProRule" id="PRU00023"/>
    </source>
</evidence>
<dbReference type="EnsemblMetazoa" id="XM_020002453.1">
    <property type="protein sequence ID" value="XP_019858012.1"/>
    <property type="gene ID" value="LOC105314456"/>
</dbReference>
<protein>
    <recommendedName>
        <fullName evidence="6">ANK_REP_REGION domain-containing protein</fullName>
    </recommendedName>
</protein>
<accession>A0AAN0JMK4</accession>
<evidence type="ECO:0000313" key="5">
    <source>
        <dbReference type="Proteomes" id="UP000007879"/>
    </source>
</evidence>
<dbReference type="InterPro" id="IPR002110">
    <property type="entry name" value="Ankyrin_rpt"/>
</dbReference>
<dbReference type="AlphaFoldDB" id="A0AAN0JMK4"/>
<dbReference type="Proteomes" id="UP000007879">
    <property type="component" value="Unassembled WGS sequence"/>
</dbReference>
<dbReference type="InterPro" id="IPR051165">
    <property type="entry name" value="Multifunctional_ANK_Repeat"/>
</dbReference>
<dbReference type="PROSITE" id="PS50088">
    <property type="entry name" value="ANK_REPEAT"/>
    <property type="match status" value="1"/>
</dbReference>
<dbReference type="KEGG" id="aqu:105314456"/>
<dbReference type="PANTHER" id="PTHR24123:SF33">
    <property type="entry name" value="PROTEIN HOS4"/>
    <property type="match status" value="1"/>
</dbReference>
<keyword evidence="1" id="KW-0677">Repeat</keyword>
<evidence type="ECO:0008006" key="6">
    <source>
        <dbReference type="Google" id="ProtNLM"/>
    </source>
</evidence>
<dbReference type="SUPFAM" id="SSF48403">
    <property type="entry name" value="Ankyrin repeat"/>
    <property type="match status" value="1"/>
</dbReference>
<dbReference type="Pfam" id="PF12796">
    <property type="entry name" value="Ank_2"/>
    <property type="match status" value="1"/>
</dbReference>
<dbReference type="RefSeq" id="XP_019858012.1">
    <property type="nucleotide sequence ID" value="XM_020002453.1"/>
</dbReference>
<name>A0AAN0JMK4_AMPQE</name>
<dbReference type="Gene3D" id="1.25.40.20">
    <property type="entry name" value="Ankyrin repeat-containing domain"/>
    <property type="match status" value="2"/>
</dbReference>
<keyword evidence="5" id="KW-1185">Reference proteome</keyword>
<evidence type="ECO:0000256" key="2">
    <source>
        <dbReference type="ARBA" id="ARBA00023043"/>
    </source>
</evidence>
<dbReference type="PANTHER" id="PTHR24123">
    <property type="entry name" value="ANKYRIN REPEAT-CONTAINING"/>
    <property type="match status" value="1"/>
</dbReference>
<sequence length="236" mass="26016">MAVDVGGRVITEAVTLSSIIDQTDGNHRMLQQLLSKGYNVNVCYGVQLVCADLLIRKGANIDQQGCTVMHVSAHEGFQAGIEYIMSLRPESVHDTDKMGRTPLHYAAAMDRVHVCYHLLNKGADASQRDSDNKTPLDYALIKQHEFVVALFTCHDASVGDFIKMQRIEADTGSLYSGGTDGYGLVSESVSFIAPSEYANRSSVTGIINHYLGYFIPGDNKSPPLHYYFWIKGSNLY</sequence>
<evidence type="ECO:0000313" key="4">
    <source>
        <dbReference type="EnsemblMetazoa" id="XP_019858012.1"/>
    </source>
</evidence>
<dbReference type="GeneID" id="105314456"/>
<keyword evidence="2 3" id="KW-0040">ANK repeat</keyword>
<reference evidence="5" key="1">
    <citation type="journal article" date="2010" name="Nature">
        <title>The Amphimedon queenslandica genome and the evolution of animal complexity.</title>
        <authorList>
            <person name="Srivastava M."/>
            <person name="Simakov O."/>
            <person name="Chapman J."/>
            <person name="Fahey B."/>
            <person name="Gauthier M.E."/>
            <person name="Mitros T."/>
            <person name="Richards G.S."/>
            <person name="Conaco C."/>
            <person name="Dacre M."/>
            <person name="Hellsten U."/>
            <person name="Larroux C."/>
            <person name="Putnam N.H."/>
            <person name="Stanke M."/>
            <person name="Adamska M."/>
            <person name="Darling A."/>
            <person name="Degnan S.M."/>
            <person name="Oakley T.H."/>
            <person name="Plachetzki D.C."/>
            <person name="Zhai Y."/>
            <person name="Adamski M."/>
            <person name="Calcino A."/>
            <person name="Cummins S.F."/>
            <person name="Goodstein D.M."/>
            <person name="Harris C."/>
            <person name="Jackson D.J."/>
            <person name="Leys S.P."/>
            <person name="Shu S."/>
            <person name="Woodcroft B.J."/>
            <person name="Vervoort M."/>
            <person name="Kosik K.S."/>
            <person name="Manning G."/>
            <person name="Degnan B.M."/>
            <person name="Rokhsar D.S."/>
        </authorList>
    </citation>
    <scope>NUCLEOTIDE SEQUENCE [LARGE SCALE GENOMIC DNA]</scope>
</reference>
<reference evidence="4" key="2">
    <citation type="submission" date="2024-06" db="UniProtKB">
        <authorList>
            <consortium name="EnsemblMetazoa"/>
        </authorList>
    </citation>
    <scope>IDENTIFICATION</scope>
</reference>
<evidence type="ECO:0000256" key="1">
    <source>
        <dbReference type="ARBA" id="ARBA00022737"/>
    </source>
</evidence>
<proteinExistence type="predicted"/>
<dbReference type="PROSITE" id="PS50297">
    <property type="entry name" value="ANK_REP_REGION"/>
    <property type="match status" value="1"/>
</dbReference>